<evidence type="ECO:0000256" key="3">
    <source>
        <dbReference type="ARBA" id="ARBA00023002"/>
    </source>
</evidence>
<dbReference type="HOGENOM" id="CLU_815351_0_0_7"/>
<dbReference type="SUPFAM" id="SSF54862">
    <property type="entry name" value="4Fe-4S ferredoxins"/>
    <property type="match status" value="1"/>
</dbReference>
<evidence type="ECO:0000256" key="1">
    <source>
        <dbReference type="ARBA" id="ARBA00022485"/>
    </source>
</evidence>
<gene>
    <name evidence="7" type="ordered locus">Dole_0770</name>
</gene>
<evidence type="ECO:0000256" key="5">
    <source>
        <dbReference type="ARBA" id="ARBA00023014"/>
    </source>
</evidence>
<dbReference type="STRING" id="96561.Dole_0770"/>
<keyword evidence="8" id="KW-1185">Reference proteome</keyword>
<dbReference type="KEGG" id="dol:Dole_0770"/>
<keyword evidence="2" id="KW-0479">Metal-binding</keyword>
<keyword evidence="3" id="KW-0560">Oxidoreductase</keyword>
<sequence>MNAIVFDPTVCAACKTVDCLMNCQYISFGDVAEAKKEKQKINAGKESRVLHECLTCYACQEYCPNHNNPFFVLVELQEKLGLLPAPRPVVAEQLKMMAFKGRLARAPVASPLINMCAFPMLTGSIRGRLYEGASVIAGTDIFCNVMWLHFAKNSVIRERVPKAIDNIMSFFMKDSGLTDMVCFHDECYGTYTTLAKAYGIDVPFRPIHLFDYINGRLDDLADRIKPLNQVVAYQRGCSNRLCPETDAVLDEIFEKIGAIRAPRKYDRENALCCGGVPRAHQRDEFADDLVERNISDMLDVKAVYCVFNCPFCMATLAQEVAERGLMPILVSDLVQAALGE</sequence>
<proteinExistence type="predicted"/>
<keyword evidence="1" id="KW-0004">4Fe-4S</keyword>
<reference evidence="7 8" key="1">
    <citation type="submission" date="2007-10" db="EMBL/GenBank/DDBJ databases">
        <title>Complete sequence of Desulfococcus oleovorans Hxd3.</title>
        <authorList>
            <consortium name="US DOE Joint Genome Institute"/>
            <person name="Copeland A."/>
            <person name="Lucas S."/>
            <person name="Lapidus A."/>
            <person name="Barry K."/>
            <person name="Glavina del Rio T."/>
            <person name="Dalin E."/>
            <person name="Tice H."/>
            <person name="Pitluck S."/>
            <person name="Kiss H."/>
            <person name="Brettin T."/>
            <person name="Bruce D."/>
            <person name="Detter J.C."/>
            <person name="Han C."/>
            <person name="Schmutz J."/>
            <person name="Larimer F."/>
            <person name="Land M."/>
            <person name="Hauser L."/>
            <person name="Kyrpides N."/>
            <person name="Kim E."/>
            <person name="Wawrik B."/>
            <person name="Richardson P."/>
        </authorList>
    </citation>
    <scope>NUCLEOTIDE SEQUENCE [LARGE SCALE GENOMIC DNA]</scope>
    <source>
        <strain evidence="8">DSM 6200 / JCM 39069 / Hxd3</strain>
    </source>
</reference>
<dbReference type="InterPro" id="IPR004017">
    <property type="entry name" value="Cys_rich_dom"/>
</dbReference>
<feature type="domain" description="Cysteine-rich" evidence="6">
    <location>
        <begin position="231"/>
        <end position="316"/>
    </location>
</feature>
<evidence type="ECO:0000313" key="8">
    <source>
        <dbReference type="Proteomes" id="UP000008561"/>
    </source>
</evidence>
<keyword evidence="5" id="KW-0411">Iron-sulfur</keyword>
<name>A8ZVB9_DESOH</name>
<evidence type="ECO:0000256" key="4">
    <source>
        <dbReference type="ARBA" id="ARBA00023004"/>
    </source>
</evidence>
<dbReference type="PROSITE" id="PS00198">
    <property type="entry name" value="4FE4S_FER_1"/>
    <property type="match status" value="1"/>
</dbReference>
<evidence type="ECO:0000256" key="2">
    <source>
        <dbReference type="ARBA" id="ARBA00022723"/>
    </source>
</evidence>
<dbReference type="eggNOG" id="COG0247">
    <property type="taxonomic scope" value="Bacteria"/>
</dbReference>
<dbReference type="GO" id="GO:0046872">
    <property type="term" value="F:metal ion binding"/>
    <property type="evidence" value="ECO:0007669"/>
    <property type="project" value="UniProtKB-KW"/>
</dbReference>
<dbReference type="PANTHER" id="PTHR43255">
    <property type="entry name" value="IRON-SULFUR-BINDING OXIDOREDUCTASE FADF-RELATED-RELATED"/>
    <property type="match status" value="1"/>
</dbReference>
<dbReference type="RefSeq" id="WP_012174198.1">
    <property type="nucleotide sequence ID" value="NC_009943.1"/>
</dbReference>
<dbReference type="GO" id="GO:0016491">
    <property type="term" value="F:oxidoreductase activity"/>
    <property type="evidence" value="ECO:0007669"/>
    <property type="project" value="UniProtKB-KW"/>
</dbReference>
<dbReference type="GO" id="GO:0051539">
    <property type="term" value="F:4 iron, 4 sulfur cluster binding"/>
    <property type="evidence" value="ECO:0007669"/>
    <property type="project" value="UniProtKB-KW"/>
</dbReference>
<dbReference type="Pfam" id="PF02754">
    <property type="entry name" value="CCG"/>
    <property type="match status" value="1"/>
</dbReference>
<dbReference type="Gene3D" id="1.10.1060.10">
    <property type="entry name" value="Alpha-helical ferredoxin"/>
    <property type="match status" value="1"/>
</dbReference>
<dbReference type="EMBL" id="CP000859">
    <property type="protein sequence ID" value="ABW66580.1"/>
    <property type="molecule type" value="Genomic_DNA"/>
</dbReference>
<evidence type="ECO:0000259" key="6">
    <source>
        <dbReference type="Pfam" id="PF02754"/>
    </source>
</evidence>
<protein>
    <recommendedName>
        <fullName evidence="6">Cysteine-rich domain-containing protein</fullName>
    </recommendedName>
</protein>
<dbReference type="InterPro" id="IPR009051">
    <property type="entry name" value="Helical_ferredxn"/>
</dbReference>
<dbReference type="PANTHER" id="PTHR43255:SF1">
    <property type="entry name" value="IRON-SULFUR-BINDING OXIDOREDUCTASE FADF-RELATED"/>
    <property type="match status" value="1"/>
</dbReference>
<keyword evidence="4" id="KW-0408">Iron</keyword>
<dbReference type="Proteomes" id="UP000008561">
    <property type="component" value="Chromosome"/>
</dbReference>
<dbReference type="AlphaFoldDB" id="A8ZVB9"/>
<dbReference type="InterPro" id="IPR051460">
    <property type="entry name" value="HdrC_iron-sulfur_subunit"/>
</dbReference>
<dbReference type="GO" id="GO:0005886">
    <property type="term" value="C:plasma membrane"/>
    <property type="evidence" value="ECO:0007669"/>
    <property type="project" value="TreeGrafter"/>
</dbReference>
<evidence type="ECO:0000313" key="7">
    <source>
        <dbReference type="EMBL" id="ABW66580.1"/>
    </source>
</evidence>
<dbReference type="OrthoDB" id="9794954at2"/>
<organism evidence="7 8">
    <name type="scientific">Desulfosudis oleivorans (strain DSM 6200 / JCM 39069 / Hxd3)</name>
    <name type="common">Desulfococcus oleovorans</name>
    <dbReference type="NCBI Taxonomy" id="96561"/>
    <lineage>
        <taxon>Bacteria</taxon>
        <taxon>Pseudomonadati</taxon>
        <taxon>Thermodesulfobacteriota</taxon>
        <taxon>Desulfobacteria</taxon>
        <taxon>Desulfobacterales</taxon>
        <taxon>Desulfosudaceae</taxon>
        <taxon>Desulfosudis</taxon>
    </lineage>
</organism>
<accession>A8ZVB9</accession>
<dbReference type="InterPro" id="IPR017900">
    <property type="entry name" value="4Fe4S_Fe_S_CS"/>
</dbReference>